<evidence type="ECO:0000313" key="2">
    <source>
        <dbReference type="Proteomes" id="UP000184356"/>
    </source>
</evidence>
<name>A0A1L9SY93_9EURO</name>
<dbReference type="InterPro" id="IPR021842">
    <property type="entry name" value="DUF3435"/>
</dbReference>
<dbReference type="STRING" id="1036612.A0A1L9SY93"/>
<proteinExistence type="predicted"/>
<gene>
    <name evidence="1" type="ORF">ASPSYDRAFT_1170341</name>
</gene>
<dbReference type="AlphaFoldDB" id="A0A1L9SY93"/>
<dbReference type="RefSeq" id="XP_040695964.1">
    <property type="nucleotide sequence ID" value="XM_040840240.1"/>
</dbReference>
<reference evidence="2" key="1">
    <citation type="journal article" date="2017" name="Genome Biol.">
        <title>Comparative genomics reveals high biological diversity and specific adaptations in the industrially and medically important fungal genus Aspergillus.</title>
        <authorList>
            <person name="de Vries R.P."/>
            <person name="Riley R."/>
            <person name="Wiebenga A."/>
            <person name="Aguilar-Osorio G."/>
            <person name="Amillis S."/>
            <person name="Uchima C.A."/>
            <person name="Anderluh G."/>
            <person name="Asadollahi M."/>
            <person name="Askin M."/>
            <person name="Barry K."/>
            <person name="Battaglia E."/>
            <person name="Bayram O."/>
            <person name="Benocci T."/>
            <person name="Braus-Stromeyer S.A."/>
            <person name="Caldana C."/>
            <person name="Canovas D."/>
            <person name="Cerqueira G.C."/>
            <person name="Chen F."/>
            <person name="Chen W."/>
            <person name="Choi C."/>
            <person name="Clum A."/>
            <person name="Dos Santos R.A."/>
            <person name="Damasio A.R."/>
            <person name="Diallinas G."/>
            <person name="Emri T."/>
            <person name="Fekete E."/>
            <person name="Flipphi M."/>
            <person name="Freyberg S."/>
            <person name="Gallo A."/>
            <person name="Gournas C."/>
            <person name="Habgood R."/>
            <person name="Hainaut M."/>
            <person name="Harispe M.L."/>
            <person name="Henrissat B."/>
            <person name="Hilden K.S."/>
            <person name="Hope R."/>
            <person name="Hossain A."/>
            <person name="Karabika E."/>
            <person name="Karaffa L."/>
            <person name="Karanyi Z."/>
            <person name="Krasevec N."/>
            <person name="Kuo A."/>
            <person name="Kusch H."/>
            <person name="LaButti K."/>
            <person name="Lagendijk E.L."/>
            <person name="Lapidus A."/>
            <person name="Levasseur A."/>
            <person name="Lindquist E."/>
            <person name="Lipzen A."/>
            <person name="Logrieco A.F."/>
            <person name="MacCabe A."/>
            <person name="Maekelae M.R."/>
            <person name="Malavazi I."/>
            <person name="Melin P."/>
            <person name="Meyer V."/>
            <person name="Mielnichuk N."/>
            <person name="Miskei M."/>
            <person name="Molnar A.P."/>
            <person name="Mule G."/>
            <person name="Ngan C.Y."/>
            <person name="Orejas M."/>
            <person name="Orosz E."/>
            <person name="Ouedraogo J.P."/>
            <person name="Overkamp K.M."/>
            <person name="Park H.-S."/>
            <person name="Perrone G."/>
            <person name="Piumi F."/>
            <person name="Punt P.J."/>
            <person name="Ram A.F."/>
            <person name="Ramon A."/>
            <person name="Rauscher S."/>
            <person name="Record E."/>
            <person name="Riano-Pachon D.M."/>
            <person name="Robert V."/>
            <person name="Roehrig J."/>
            <person name="Ruller R."/>
            <person name="Salamov A."/>
            <person name="Salih N.S."/>
            <person name="Samson R.A."/>
            <person name="Sandor E."/>
            <person name="Sanguinetti M."/>
            <person name="Schuetze T."/>
            <person name="Sepcic K."/>
            <person name="Shelest E."/>
            <person name="Sherlock G."/>
            <person name="Sophianopoulou V."/>
            <person name="Squina F.M."/>
            <person name="Sun H."/>
            <person name="Susca A."/>
            <person name="Todd R.B."/>
            <person name="Tsang A."/>
            <person name="Unkles S.E."/>
            <person name="van de Wiele N."/>
            <person name="van Rossen-Uffink D."/>
            <person name="Oliveira J.V."/>
            <person name="Vesth T.C."/>
            <person name="Visser J."/>
            <person name="Yu J.-H."/>
            <person name="Zhou M."/>
            <person name="Andersen M.R."/>
            <person name="Archer D.B."/>
            <person name="Baker S.E."/>
            <person name="Benoit I."/>
            <person name="Brakhage A.A."/>
            <person name="Braus G.H."/>
            <person name="Fischer R."/>
            <person name="Frisvad J.C."/>
            <person name="Goldman G.H."/>
            <person name="Houbraken J."/>
            <person name="Oakley B."/>
            <person name="Pocsi I."/>
            <person name="Scazzocchio C."/>
            <person name="Seiboth B."/>
            <person name="vanKuyk P.A."/>
            <person name="Wortman J."/>
            <person name="Dyer P.S."/>
            <person name="Grigoriev I.V."/>
        </authorList>
    </citation>
    <scope>NUCLEOTIDE SEQUENCE [LARGE SCALE GENOMIC DNA]</scope>
    <source>
        <strain evidence="2">CBS 593.65</strain>
    </source>
</reference>
<dbReference type="Pfam" id="PF11917">
    <property type="entry name" value="DUF3435"/>
    <property type="match status" value="1"/>
</dbReference>
<dbReference type="EMBL" id="KV878604">
    <property type="protein sequence ID" value="OJJ52158.1"/>
    <property type="molecule type" value="Genomic_DNA"/>
</dbReference>
<sequence>MAPPCVPPSQPSEHQYWTDPILCEETRARLEHFRSLGWLPPNFKPKTLEGLAVVERYWRKYYIQLSQDYVEYLLLEDQAIYMNFFDWMCKTSRKKLLQSYDEYWRRLCQYFGLFARRRVNGDVREQMRRFLEHVFPAERKVPRRTKQKNTLDVNVFCVTYRHHWTHSKHFCHGSMIIQFATTQLWSAITGTRPGVLLPPKISLPSTSLGKRKRDQTFQSDLPQYSSVDDLPASVCYRDIELFYLKDPDGKRDVLCAIIEFRNLKGSTGRR</sequence>
<dbReference type="GeneID" id="63756313"/>
<dbReference type="PANTHER" id="PTHR37535:SF4">
    <property type="entry name" value="FLUG DOMAIN-CONTAINING PROTEIN"/>
    <property type="match status" value="1"/>
</dbReference>
<protein>
    <submittedName>
        <fullName evidence="1">Uncharacterized protein</fullName>
    </submittedName>
</protein>
<dbReference type="VEuPathDB" id="FungiDB:ASPSYDRAFT_1170341"/>
<keyword evidence="2" id="KW-1185">Reference proteome</keyword>
<dbReference type="OrthoDB" id="4465527at2759"/>
<organism evidence="1 2">
    <name type="scientific">Aspergillus sydowii CBS 593.65</name>
    <dbReference type="NCBI Taxonomy" id="1036612"/>
    <lineage>
        <taxon>Eukaryota</taxon>
        <taxon>Fungi</taxon>
        <taxon>Dikarya</taxon>
        <taxon>Ascomycota</taxon>
        <taxon>Pezizomycotina</taxon>
        <taxon>Eurotiomycetes</taxon>
        <taxon>Eurotiomycetidae</taxon>
        <taxon>Eurotiales</taxon>
        <taxon>Aspergillaceae</taxon>
        <taxon>Aspergillus</taxon>
        <taxon>Aspergillus subgen. Nidulantes</taxon>
    </lineage>
</organism>
<dbReference type="PANTHER" id="PTHR37535">
    <property type="entry name" value="FLUG DOMAIN PROTEIN"/>
    <property type="match status" value="1"/>
</dbReference>
<evidence type="ECO:0000313" key="1">
    <source>
        <dbReference type="EMBL" id="OJJ52158.1"/>
    </source>
</evidence>
<dbReference type="Proteomes" id="UP000184356">
    <property type="component" value="Unassembled WGS sequence"/>
</dbReference>
<accession>A0A1L9SY93</accession>